<evidence type="ECO:0000256" key="1">
    <source>
        <dbReference type="ARBA" id="ARBA00023125"/>
    </source>
</evidence>
<sequence>MFSIGDFARHGRVSVRMLRHYDAIGLLPPAHVDRSTGHRAYHAAQLARLNRIVALKELGFTLQQVQQILGEEFSAEQLRGMLKLRQAELENQIAADTARLADVRARLQVIEAEGTMPAEEVTVKSLPAVRLAELSGTARNMDPQSIGPVIQGLYDELCAALERAGVAPVGPATAYYEGGEDSDTVVVHAGLPINADPDPAFEFAVVDLPAVPQAATIVHRGSMDDCLPAYQALAQWMEAAGHQPTGSEREVTLACPEDPAGMVTEIQSPIRTS</sequence>
<dbReference type="RefSeq" id="WP_150067704.1">
    <property type="nucleotide sequence ID" value="NZ_JBEPDJ010000006.1"/>
</dbReference>
<evidence type="ECO:0000259" key="2">
    <source>
        <dbReference type="PROSITE" id="PS50937"/>
    </source>
</evidence>
<dbReference type="SUPFAM" id="SSF55136">
    <property type="entry name" value="Probable bacterial effector-binding domain"/>
    <property type="match status" value="1"/>
</dbReference>
<dbReference type="InterPro" id="IPR009061">
    <property type="entry name" value="DNA-bd_dom_put_sf"/>
</dbReference>
<dbReference type="GO" id="GO:0003677">
    <property type="term" value="F:DNA binding"/>
    <property type="evidence" value="ECO:0007669"/>
    <property type="project" value="UniProtKB-KW"/>
</dbReference>
<dbReference type="InterPro" id="IPR047057">
    <property type="entry name" value="MerR_fam"/>
</dbReference>
<name>A0A5M7BSF6_SACHI</name>
<dbReference type="Pfam" id="PF06445">
    <property type="entry name" value="GyrI-like"/>
    <property type="match status" value="1"/>
</dbReference>
<proteinExistence type="predicted"/>
<dbReference type="Gene3D" id="3.20.80.10">
    <property type="entry name" value="Regulatory factor, effector binding domain"/>
    <property type="match status" value="1"/>
</dbReference>
<comment type="caution">
    <text evidence="3">The sequence shown here is derived from an EMBL/GenBank/DDBJ whole genome shotgun (WGS) entry which is preliminary data.</text>
</comment>
<dbReference type="GO" id="GO:0003700">
    <property type="term" value="F:DNA-binding transcription factor activity"/>
    <property type="evidence" value="ECO:0007669"/>
    <property type="project" value="InterPro"/>
</dbReference>
<evidence type="ECO:0000313" key="4">
    <source>
        <dbReference type="Proteomes" id="UP000323946"/>
    </source>
</evidence>
<dbReference type="SMR" id="A0A5M7BSF6"/>
<dbReference type="InterPro" id="IPR011256">
    <property type="entry name" value="Reg_factor_effector_dom_sf"/>
</dbReference>
<keyword evidence="4" id="KW-1185">Reference proteome</keyword>
<feature type="domain" description="HTH merR-type" evidence="2">
    <location>
        <begin position="1"/>
        <end position="71"/>
    </location>
</feature>
<organism evidence="3 4">
    <name type="scientific">Saccharopolyspora hirsuta</name>
    <dbReference type="NCBI Taxonomy" id="1837"/>
    <lineage>
        <taxon>Bacteria</taxon>
        <taxon>Bacillati</taxon>
        <taxon>Actinomycetota</taxon>
        <taxon>Actinomycetes</taxon>
        <taxon>Pseudonocardiales</taxon>
        <taxon>Pseudonocardiaceae</taxon>
        <taxon>Saccharopolyspora</taxon>
    </lineage>
</organism>
<dbReference type="SMART" id="SM00871">
    <property type="entry name" value="AraC_E_bind"/>
    <property type="match status" value="1"/>
</dbReference>
<dbReference type="InterPro" id="IPR010499">
    <property type="entry name" value="AraC_E-bd"/>
</dbReference>
<accession>A0A5M7BSF6</accession>
<dbReference type="AlphaFoldDB" id="A0A5M7BSF6"/>
<dbReference type="SMART" id="SM00422">
    <property type="entry name" value="HTH_MERR"/>
    <property type="match status" value="1"/>
</dbReference>
<dbReference type="PANTHER" id="PTHR30204:SF97">
    <property type="entry name" value="MERR FAMILY REGULATORY PROTEIN"/>
    <property type="match status" value="1"/>
</dbReference>
<dbReference type="OrthoDB" id="7849865at2"/>
<dbReference type="InterPro" id="IPR029442">
    <property type="entry name" value="GyrI-like"/>
</dbReference>
<keyword evidence="1" id="KW-0238">DNA-binding</keyword>
<dbReference type="Gene3D" id="1.10.1660.10">
    <property type="match status" value="1"/>
</dbReference>
<protein>
    <submittedName>
        <fullName evidence="3">MerR family transcriptional regulator</fullName>
    </submittedName>
</protein>
<evidence type="ECO:0000313" key="3">
    <source>
        <dbReference type="EMBL" id="KAA5832719.1"/>
    </source>
</evidence>
<dbReference type="SUPFAM" id="SSF46955">
    <property type="entry name" value="Putative DNA-binding domain"/>
    <property type="match status" value="1"/>
</dbReference>
<dbReference type="InterPro" id="IPR000551">
    <property type="entry name" value="MerR-type_HTH_dom"/>
</dbReference>
<reference evidence="3 4" key="1">
    <citation type="submission" date="2019-09" db="EMBL/GenBank/DDBJ databases">
        <title>Draft genome sequence of the thermophilic Saccharopolyspora hirsuta VKM Ac-666T.</title>
        <authorList>
            <person name="Lobastova T.G."/>
            <person name="Fokina V."/>
            <person name="Bragin E.Y."/>
            <person name="Shtratnikova V.Y."/>
            <person name="Starodumova I.P."/>
            <person name="Tarlachkov S.V."/>
            <person name="Donova M.V."/>
        </authorList>
    </citation>
    <scope>NUCLEOTIDE SEQUENCE [LARGE SCALE GENOMIC DNA]</scope>
    <source>
        <strain evidence="3 4">VKM Ac-666</strain>
    </source>
</reference>
<dbReference type="PROSITE" id="PS50937">
    <property type="entry name" value="HTH_MERR_2"/>
    <property type="match status" value="1"/>
</dbReference>
<dbReference type="PANTHER" id="PTHR30204">
    <property type="entry name" value="REDOX-CYCLING DRUG-SENSING TRANSCRIPTIONAL ACTIVATOR SOXR"/>
    <property type="match status" value="1"/>
</dbReference>
<dbReference type="Pfam" id="PF13411">
    <property type="entry name" value="MerR_1"/>
    <property type="match status" value="1"/>
</dbReference>
<dbReference type="EMBL" id="VWPH01000007">
    <property type="protein sequence ID" value="KAA5832719.1"/>
    <property type="molecule type" value="Genomic_DNA"/>
</dbReference>
<gene>
    <name evidence="3" type="ORF">F1721_17215</name>
</gene>
<dbReference type="Proteomes" id="UP000323946">
    <property type="component" value="Unassembled WGS sequence"/>
</dbReference>
<dbReference type="CDD" id="cd01107">
    <property type="entry name" value="HTH_BmrR"/>
    <property type="match status" value="1"/>
</dbReference>